<dbReference type="GeneID" id="115627150"/>
<dbReference type="InterPro" id="IPR010448">
    <property type="entry name" value="Torsin"/>
</dbReference>
<dbReference type="InterPro" id="IPR049337">
    <property type="entry name" value="TOR1A_C"/>
</dbReference>
<dbReference type="PANTHER" id="PTHR10760">
    <property type="entry name" value="TORSIN"/>
    <property type="match status" value="1"/>
</dbReference>
<sequence length="348" mass="39282">MTNGRQHNWIFGKHLYLFCIVLFNTQFAHCLEPLTIGATVGLGAIGLSFFKRQTYCRFYECCDDDSIPGNINELQHNLERTLFGQHIAKQHIIPALTAHFSSESKSRKPLVISFHGTPGTGKNFVADQIANALYKEGAKSKFVHIYLGRADFPQAEDTDKYKARINYEVRSSIQQCPRSLFIFDEVDKMPSGVFDTLTSLVDYNAFADGTDNTKAIFIFLSNTAGVHISDHLGKLMKGGKLREDTRLSDFEALLQKVSYNLDGGLRKTSLIEAHVIDHYMPFLPLEKSHVVQCLEAEFKRWNREPSRETINEIISDSITYDRPHGMFATSGCKTLEKKVAMAVMSPRA</sequence>
<dbReference type="SMART" id="SM00382">
    <property type="entry name" value="AAA"/>
    <property type="match status" value="1"/>
</dbReference>
<dbReference type="Gene3D" id="3.40.50.300">
    <property type="entry name" value="P-loop containing nucleotide triphosphate hydrolases"/>
    <property type="match status" value="1"/>
</dbReference>
<dbReference type="CTD" id="31399"/>
<evidence type="ECO:0000313" key="3">
    <source>
        <dbReference type="Proteomes" id="UP000504634"/>
    </source>
</evidence>
<dbReference type="PANTHER" id="PTHR10760:SF2">
    <property type="entry name" value="LD13476P-RELATED"/>
    <property type="match status" value="1"/>
</dbReference>
<dbReference type="GO" id="GO:0012505">
    <property type="term" value="C:endomembrane system"/>
    <property type="evidence" value="ECO:0007669"/>
    <property type="project" value="UniProtKB-ARBA"/>
</dbReference>
<dbReference type="InterPro" id="IPR027417">
    <property type="entry name" value="P-loop_NTPase"/>
</dbReference>
<protein>
    <submittedName>
        <fullName evidence="4">Torsin-like protein</fullName>
    </submittedName>
</protein>
<evidence type="ECO:0000259" key="2">
    <source>
        <dbReference type="SMART" id="SM00382"/>
    </source>
</evidence>
<dbReference type="Pfam" id="PF21376">
    <property type="entry name" value="TOR1A_C"/>
    <property type="match status" value="1"/>
</dbReference>
<gene>
    <name evidence="4" type="primary">LOC115627150</name>
</gene>
<evidence type="ECO:0000313" key="4">
    <source>
        <dbReference type="RefSeq" id="XP_030378588.1"/>
    </source>
</evidence>
<name>A0A6J2TTW6_DROLE</name>
<dbReference type="InterPro" id="IPR003593">
    <property type="entry name" value="AAA+_ATPase"/>
</dbReference>
<dbReference type="AlphaFoldDB" id="A0A6J2TTW6"/>
<accession>A0A6J2TTW6</accession>
<dbReference type="RefSeq" id="XP_030378588.1">
    <property type="nucleotide sequence ID" value="XM_030522728.1"/>
</dbReference>
<evidence type="ECO:0000256" key="1">
    <source>
        <dbReference type="ARBA" id="ARBA00006235"/>
    </source>
</evidence>
<dbReference type="Pfam" id="PF06309">
    <property type="entry name" value="Torsin"/>
    <property type="match status" value="1"/>
</dbReference>
<dbReference type="SUPFAM" id="SSF52540">
    <property type="entry name" value="P-loop containing nucleoside triphosphate hydrolases"/>
    <property type="match status" value="1"/>
</dbReference>
<dbReference type="OrthoDB" id="19623at2759"/>
<dbReference type="GO" id="GO:0005524">
    <property type="term" value="F:ATP binding"/>
    <property type="evidence" value="ECO:0007669"/>
    <property type="project" value="InterPro"/>
</dbReference>
<dbReference type="GO" id="GO:0071218">
    <property type="term" value="P:cellular response to misfolded protein"/>
    <property type="evidence" value="ECO:0007669"/>
    <property type="project" value="TreeGrafter"/>
</dbReference>
<reference evidence="4" key="1">
    <citation type="submission" date="2025-08" db="UniProtKB">
        <authorList>
            <consortium name="RefSeq"/>
        </authorList>
    </citation>
    <scope>IDENTIFICATION</scope>
    <source>
        <strain evidence="4">11010-0011.00</strain>
        <tissue evidence="4">Whole body</tissue>
    </source>
</reference>
<dbReference type="GO" id="GO:0016887">
    <property type="term" value="F:ATP hydrolysis activity"/>
    <property type="evidence" value="ECO:0007669"/>
    <property type="project" value="InterPro"/>
</dbReference>
<keyword evidence="3" id="KW-1185">Reference proteome</keyword>
<comment type="similarity">
    <text evidence="1">Belongs to the ClpA/ClpB family. Torsin subfamily.</text>
</comment>
<feature type="domain" description="AAA+ ATPase" evidence="2">
    <location>
        <begin position="108"/>
        <end position="251"/>
    </location>
</feature>
<organism evidence="3 4">
    <name type="scientific">Drosophila lebanonensis</name>
    <name type="common">Fruit fly</name>
    <name type="synonym">Scaptodrosophila lebanonensis</name>
    <dbReference type="NCBI Taxonomy" id="7225"/>
    <lineage>
        <taxon>Eukaryota</taxon>
        <taxon>Metazoa</taxon>
        <taxon>Ecdysozoa</taxon>
        <taxon>Arthropoda</taxon>
        <taxon>Hexapoda</taxon>
        <taxon>Insecta</taxon>
        <taxon>Pterygota</taxon>
        <taxon>Neoptera</taxon>
        <taxon>Endopterygota</taxon>
        <taxon>Diptera</taxon>
        <taxon>Brachycera</taxon>
        <taxon>Muscomorpha</taxon>
        <taxon>Ephydroidea</taxon>
        <taxon>Drosophilidae</taxon>
        <taxon>Scaptodrosophila</taxon>
    </lineage>
</organism>
<dbReference type="Proteomes" id="UP000504634">
    <property type="component" value="Unplaced"/>
</dbReference>
<dbReference type="GO" id="GO:0005737">
    <property type="term" value="C:cytoplasm"/>
    <property type="evidence" value="ECO:0007669"/>
    <property type="project" value="UniProtKB-ARBA"/>
</dbReference>
<proteinExistence type="inferred from homology"/>